<dbReference type="OMA" id="PVESHFM"/>
<evidence type="ECO:0000256" key="1">
    <source>
        <dbReference type="SAM" id="MobiDB-lite"/>
    </source>
</evidence>
<dbReference type="Proteomes" id="UP000242180">
    <property type="component" value="Unassembled WGS sequence"/>
</dbReference>
<gene>
    <name evidence="2" type="ORF">BCR43DRAFT_497575</name>
</gene>
<dbReference type="InParanoid" id="A0A1X2H2E9"/>
<organism evidence="2 3">
    <name type="scientific">Syncephalastrum racemosum</name>
    <name type="common">Filamentous fungus</name>
    <dbReference type="NCBI Taxonomy" id="13706"/>
    <lineage>
        <taxon>Eukaryota</taxon>
        <taxon>Fungi</taxon>
        <taxon>Fungi incertae sedis</taxon>
        <taxon>Mucoromycota</taxon>
        <taxon>Mucoromycotina</taxon>
        <taxon>Mucoromycetes</taxon>
        <taxon>Mucorales</taxon>
        <taxon>Syncephalastraceae</taxon>
        <taxon>Syncephalastrum</taxon>
    </lineage>
</organism>
<sequence length="199" mass="21434">MSDLNWCTQCDNAISPFSESLYCSEQCLRADALRNHPLLGYDWHEFVDFPRPAPNKVTLATSFVMPASRRRAITPTSFSISQQQPPEERQQKQSPSSPAVASSVSASSSSSMTPTSSSSHMSMSNASSESTYPSSSIPPSGSSSPALTASSSPPSSLSSSLHSTHCPLFKFELSPARTTTHTSKKPVESHFMLTSLDRP</sequence>
<proteinExistence type="predicted"/>
<feature type="region of interest" description="Disordered" evidence="1">
    <location>
        <begin position="175"/>
        <end position="199"/>
    </location>
</feature>
<evidence type="ECO:0000313" key="2">
    <source>
        <dbReference type="EMBL" id="ORY91972.1"/>
    </source>
</evidence>
<dbReference type="OrthoDB" id="2384637at2759"/>
<dbReference type="AlphaFoldDB" id="A0A1X2H2E9"/>
<dbReference type="InterPro" id="IPR024368">
    <property type="entry name" value="Ecl1/2/3"/>
</dbReference>
<accession>A0A1X2H2E9</accession>
<feature type="compositionally biased region" description="Low complexity" evidence="1">
    <location>
        <begin position="92"/>
        <end position="162"/>
    </location>
</feature>
<dbReference type="Pfam" id="PF12855">
    <property type="entry name" value="Ecl1"/>
    <property type="match status" value="1"/>
</dbReference>
<keyword evidence="3" id="KW-1185">Reference proteome</keyword>
<evidence type="ECO:0000313" key="3">
    <source>
        <dbReference type="Proteomes" id="UP000242180"/>
    </source>
</evidence>
<dbReference type="EMBL" id="MCGN01000010">
    <property type="protein sequence ID" value="ORY91972.1"/>
    <property type="molecule type" value="Genomic_DNA"/>
</dbReference>
<feature type="region of interest" description="Disordered" evidence="1">
    <location>
        <begin position="75"/>
        <end position="162"/>
    </location>
</feature>
<comment type="caution">
    <text evidence="2">The sequence shown here is derived from an EMBL/GenBank/DDBJ whole genome shotgun (WGS) entry which is preliminary data.</text>
</comment>
<name>A0A1X2H2E9_SYNRA</name>
<protein>
    <submittedName>
        <fullName evidence="2">Uncharacterized protein</fullName>
    </submittedName>
</protein>
<reference evidence="2 3" key="1">
    <citation type="submission" date="2016-07" db="EMBL/GenBank/DDBJ databases">
        <title>Pervasive Adenine N6-methylation of Active Genes in Fungi.</title>
        <authorList>
            <consortium name="DOE Joint Genome Institute"/>
            <person name="Mondo S.J."/>
            <person name="Dannebaum R.O."/>
            <person name="Kuo R.C."/>
            <person name="Labutti K."/>
            <person name="Haridas S."/>
            <person name="Kuo A."/>
            <person name="Salamov A."/>
            <person name="Ahrendt S.R."/>
            <person name="Lipzen A."/>
            <person name="Sullivan W."/>
            <person name="Andreopoulos W.B."/>
            <person name="Clum A."/>
            <person name="Lindquist E."/>
            <person name="Daum C."/>
            <person name="Ramamoorthy G.K."/>
            <person name="Gryganskyi A."/>
            <person name="Culley D."/>
            <person name="Magnuson J.K."/>
            <person name="James T.Y."/>
            <person name="O'Malley M.A."/>
            <person name="Stajich J.E."/>
            <person name="Spatafora J.W."/>
            <person name="Visel A."/>
            <person name="Grigoriev I.V."/>
        </authorList>
    </citation>
    <scope>NUCLEOTIDE SEQUENCE [LARGE SCALE GENOMIC DNA]</scope>
    <source>
        <strain evidence="2 3">NRRL 2496</strain>
    </source>
</reference>